<gene>
    <name evidence="4" type="ORF">FHX74_003861</name>
</gene>
<feature type="region of interest" description="Disordered" evidence="1">
    <location>
        <begin position="1"/>
        <end position="30"/>
    </location>
</feature>
<reference evidence="4 5" key="1">
    <citation type="submission" date="2020-07" db="EMBL/GenBank/DDBJ databases">
        <title>Sequencing the genomes of 1000 actinobacteria strains.</title>
        <authorList>
            <person name="Klenk H.-P."/>
        </authorList>
    </citation>
    <scope>NUCLEOTIDE SEQUENCE [LARGE SCALE GENOMIC DNA]</scope>
    <source>
        <strain evidence="4 5">DSM 100723</strain>
    </source>
</reference>
<feature type="transmembrane region" description="Helical" evidence="2">
    <location>
        <begin position="222"/>
        <end position="238"/>
    </location>
</feature>
<accession>A0A7W3IVT1</accession>
<comment type="caution">
    <text evidence="4">The sequence shown here is derived from an EMBL/GenBank/DDBJ whole genome shotgun (WGS) entry which is preliminary data.</text>
</comment>
<protein>
    <submittedName>
        <fullName evidence="4">Membrane protease YdiL (CAAX protease family)</fullName>
    </submittedName>
</protein>
<evidence type="ECO:0000256" key="2">
    <source>
        <dbReference type="SAM" id="Phobius"/>
    </source>
</evidence>
<feature type="transmembrane region" description="Helical" evidence="2">
    <location>
        <begin position="197"/>
        <end position="216"/>
    </location>
</feature>
<evidence type="ECO:0000313" key="5">
    <source>
        <dbReference type="Proteomes" id="UP000523079"/>
    </source>
</evidence>
<evidence type="ECO:0000313" key="4">
    <source>
        <dbReference type="EMBL" id="MBA8796208.1"/>
    </source>
</evidence>
<dbReference type="Pfam" id="PF02517">
    <property type="entry name" value="Rce1-like"/>
    <property type="match status" value="1"/>
</dbReference>
<evidence type="ECO:0000256" key="1">
    <source>
        <dbReference type="SAM" id="MobiDB-lite"/>
    </source>
</evidence>
<dbReference type="GO" id="GO:0004175">
    <property type="term" value="F:endopeptidase activity"/>
    <property type="evidence" value="ECO:0007669"/>
    <property type="project" value="UniProtKB-ARBA"/>
</dbReference>
<proteinExistence type="predicted"/>
<name>A0A7W3IVT1_9ACTN</name>
<feature type="transmembrane region" description="Helical" evidence="2">
    <location>
        <begin position="245"/>
        <end position="265"/>
    </location>
</feature>
<dbReference type="Proteomes" id="UP000523079">
    <property type="component" value="Unassembled WGS sequence"/>
</dbReference>
<keyword evidence="2" id="KW-0812">Transmembrane</keyword>
<dbReference type="EMBL" id="JACGWT010000007">
    <property type="protein sequence ID" value="MBA8796208.1"/>
    <property type="molecule type" value="Genomic_DNA"/>
</dbReference>
<feature type="compositionally biased region" description="Low complexity" evidence="1">
    <location>
        <begin position="8"/>
        <end position="18"/>
    </location>
</feature>
<feature type="transmembrane region" description="Helical" evidence="2">
    <location>
        <begin position="129"/>
        <end position="147"/>
    </location>
</feature>
<sequence length="320" mass="34276">MTANTYDPTPTVVPAAEPARPDQGHRDRPYPIGLGRPGLRRWRGLVAVLGVLAGYLLVSIGLSIGAVALDAAQSRPSGTVTPWLFLANNLSLAALWPIAMLLQWALFGVRPGRLSSVAGRFRWGWFGRAALLVVPFWLLYGGLFTWLGRDRLTGLSPDALLWALIILLTTPLQATGEEYGFRGLITRAVGSWAVRPAIALVLGLSVGNLLFMAAHLATDPWLIAYYLVFGLSLGLLSWRTGGLEAGVLIHVVNNVVMLVPAAVFGDMSGAFERGPGAGGPVMLVPIAILALSVPVLGWWARRHGVAQPWSTGVEADRITR</sequence>
<keyword evidence="4" id="KW-0378">Hydrolase</keyword>
<feature type="transmembrane region" description="Helical" evidence="2">
    <location>
        <begin position="277"/>
        <end position="300"/>
    </location>
</feature>
<dbReference type="InterPro" id="IPR003675">
    <property type="entry name" value="Rce1/LyrA-like_dom"/>
</dbReference>
<evidence type="ECO:0000259" key="3">
    <source>
        <dbReference type="Pfam" id="PF02517"/>
    </source>
</evidence>
<feature type="transmembrane region" description="Helical" evidence="2">
    <location>
        <begin position="159"/>
        <end position="176"/>
    </location>
</feature>
<dbReference type="GO" id="GO:0080120">
    <property type="term" value="P:CAAX-box protein maturation"/>
    <property type="evidence" value="ECO:0007669"/>
    <property type="project" value="UniProtKB-ARBA"/>
</dbReference>
<feature type="transmembrane region" description="Helical" evidence="2">
    <location>
        <begin position="89"/>
        <end position="109"/>
    </location>
</feature>
<keyword evidence="4" id="KW-0645">Protease</keyword>
<organism evidence="4 5">
    <name type="scientific">Microlunatus kandeliicorticis</name>
    <dbReference type="NCBI Taxonomy" id="1759536"/>
    <lineage>
        <taxon>Bacteria</taxon>
        <taxon>Bacillati</taxon>
        <taxon>Actinomycetota</taxon>
        <taxon>Actinomycetes</taxon>
        <taxon>Propionibacteriales</taxon>
        <taxon>Propionibacteriaceae</taxon>
        <taxon>Microlunatus</taxon>
    </lineage>
</organism>
<dbReference type="RefSeq" id="WP_182561836.1">
    <property type="nucleotide sequence ID" value="NZ_JACGWT010000007.1"/>
</dbReference>
<feature type="domain" description="CAAX prenyl protease 2/Lysostaphin resistance protein A-like" evidence="3">
    <location>
        <begin position="162"/>
        <end position="256"/>
    </location>
</feature>
<dbReference type="AlphaFoldDB" id="A0A7W3IVT1"/>
<keyword evidence="2" id="KW-0472">Membrane</keyword>
<dbReference type="GO" id="GO:0006508">
    <property type="term" value="P:proteolysis"/>
    <property type="evidence" value="ECO:0007669"/>
    <property type="project" value="UniProtKB-KW"/>
</dbReference>
<keyword evidence="5" id="KW-1185">Reference proteome</keyword>
<keyword evidence="2" id="KW-1133">Transmembrane helix</keyword>
<feature type="transmembrane region" description="Helical" evidence="2">
    <location>
        <begin position="45"/>
        <end position="69"/>
    </location>
</feature>
<feature type="compositionally biased region" description="Basic and acidic residues" evidence="1">
    <location>
        <begin position="19"/>
        <end position="29"/>
    </location>
</feature>